<reference evidence="1 2" key="1">
    <citation type="journal article" date="2024" name="BMC Genomics">
        <title>De novo assembly and annotation of Popillia japonica's genome with initial clues to its potential as an invasive pest.</title>
        <authorList>
            <person name="Cucini C."/>
            <person name="Boschi S."/>
            <person name="Funari R."/>
            <person name="Cardaioli E."/>
            <person name="Iannotti N."/>
            <person name="Marturano G."/>
            <person name="Paoli F."/>
            <person name="Bruttini M."/>
            <person name="Carapelli A."/>
            <person name="Frati F."/>
            <person name="Nardi F."/>
        </authorList>
    </citation>
    <scope>NUCLEOTIDE SEQUENCE [LARGE SCALE GENOMIC DNA]</scope>
    <source>
        <strain evidence="1">DMR45628</strain>
    </source>
</reference>
<proteinExistence type="predicted"/>
<dbReference type="AlphaFoldDB" id="A0AAW1HV08"/>
<dbReference type="InterPro" id="IPR043502">
    <property type="entry name" value="DNA/RNA_pol_sf"/>
</dbReference>
<dbReference type="Gene3D" id="2.40.70.10">
    <property type="entry name" value="Acid Proteases"/>
    <property type="match status" value="1"/>
</dbReference>
<dbReference type="GO" id="GO:0071897">
    <property type="term" value="P:DNA biosynthetic process"/>
    <property type="evidence" value="ECO:0007669"/>
    <property type="project" value="UniProtKB-ARBA"/>
</dbReference>
<dbReference type="CDD" id="cd00303">
    <property type="entry name" value="retropepsin_like"/>
    <property type="match status" value="1"/>
</dbReference>
<gene>
    <name evidence="1" type="ORF">QE152_g39136</name>
</gene>
<dbReference type="PANTHER" id="PTHR47331">
    <property type="entry name" value="PHD-TYPE DOMAIN-CONTAINING PROTEIN"/>
    <property type="match status" value="1"/>
</dbReference>
<comment type="caution">
    <text evidence="1">The sequence shown here is derived from an EMBL/GenBank/DDBJ whole genome shotgun (WGS) entry which is preliminary data.</text>
</comment>
<dbReference type="Pfam" id="PF03564">
    <property type="entry name" value="DUF1759"/>
    <property type="match status" value="2"/>
</dbReference>
<evidence type="ECO:0000313" key="1">
    <source>
        <dbReference type="EMBL" id="KAK9680383.1"/>
    </source>
</evidence>
<dbReference type="InterPro" id="IPR005312">
    <property type="entry name" value="DUF1759"/>
</dbReference>
<name>A0AAW1HV08_POPJA</name>
<dbReference type="PANTHER" id="PTHR47331:SF5">
    <property type="entry name" value="RIBONUCLEASE H"/>
    <property type="match status" value="1"/>
</dbReference>
<dbReference type="InterPro" id="IPR021109">
    <property type="entry name" value="Peptidase_aspartic_dom_sf"/>
</dbReference>
<organism evidence="1 2">
    <name type="scientific">Popillia japonica</name>
    <name type="common">Japanese beetle</name>
    <dbReference type="NCBI Taxonomy" id="7064"/>
    <lineage>
        <taxon>Eukaryota</taxon>
        <taxon>Metazoa</taxon>
        <taxon>Ecdysozoa</taxon>
        <taxon>Arthropoda</taxon>
        <taxon>Hexapoda</taxon>
        <taxon>Insecta</taxon>
        <taxon>Pterygota</taxon>
        <taxon>Neoptera</taxon>
        <taxon>Endopterygota</taxon>
        <taxon>Coleoptera</taxon>
        <taxon>Polyphaga</taxon>
        <taxon>Scarabaeiformia</taxon>
        <taxon>Scarabaeidae</taxon>
        <taxon>Rutelinae</taxon>
        <taxon>Popillia</taxon>
    </lineage>
</organism>
<evidence type="ECO:0000313" key="2">
    <source>
        <dbReference type="Proteomes" id="UP001458880"/>
    </source>
</evidence>
<accession>A0AAW1HV08</accession>
<dbReference type="Proteomes" id="UP001458880">
    <property type="component" value="Unassembled WGS sequence"/>
</dbReference>
<dbReference type="SUPFAM" id="SSF56672">
    <property type="entry name" value="DNA/RNA polymerases"/>
    <property type="match status" value="1"/>
</dbReference>
<dbReference type="EMBL" id="JASPKY010000908">
    <property type="protein sequence ID" value="KAK9680383.1"/>
    <property type="molecule type" value="Genomic_DNA"/>
</dbReference>
<sequence>MPNTYNKHGVILPQILSANTNSLSVEQSIAMPNTYNKHGVILPQIHLPEFSGSYETWFNFHDLFLSLIHNSKTLSNIQKYQYLKVALKGEAAQVIESLPVSDKNYNTAWELLKNRLPVSDKNYNTAWELLKNRYANKKVIIKGHLKAIFELPIVHSSPTAIRQFTDNFQKHFRALQNLDLAVESWDAILIFLLTSKLDTNSKREWENQTSEADHPTIEEFIQFLNKRCRILEQLDSKQTGSSIPKKVEYKTHAHASTTVSCFYCNDAHYIFYCKKFLSLNTSERLSEGLQDLNLCINCLRKGHNANKCKSRGCKTCSKRHNSILHFISDEEPIAAAEQTQTNALANYCTHTLNTFSLLSTAIIHIFDSRNVPIKARCLLDSGSQSNFITQDLVRKLNLNPIKISMPVRGINSAVTQISSKAAAKIGSLYNDYTQNLEFLIINKITDDVPQFNISTSSWQIPQNIQLADTSFFKSNPIDILLGVGIFYDLLKEGQIKLGANQPTLQNSVLGWIVSSPLVQPPNLTSYCNLTNIDIQNQIERFWIIEQGSVIKPYTKEERECEQNFITTFSRDTLTGRFSSESYQNLPFRDNYNQLGNSRTIAENRFLSLERKLSKNSELKNEYCSFMEEYQRLGHMSKINPNLKSKAVFYLPHHCVQKHTSLTTKLRVVFDGSCKSDSGLSLNDVLKVGPTIQEDLYSILLRFRLHNIVITADIEKMYRQVDVTPEHRDVQRIVWRADPNKELEHFTLNTVTYAFPNFPIFRDKIRLQLSPITHRKTCFQINQTLIELFPELNNVEGYDEESYGNASYDPSYNYEMYTNDNQDTDYPYMYPAEYTDEQNDNECSSVYATENIDNILIIHICTLQNIPMNKTIMNAHPYMLQKISTITPSTLYVPCRIYR</sequence>
<protein>
    <submittedName>
        <fullName evidence="1">Peptidase (DUF1758)</fullName>
    </submittedName>
</protein>
<keyword evidence="2" id="KW-1185">Reference proteome</keyword>